<evidence type="ECO:0000313" key="2">
    <source>
        <dbReference type="EMBL" id="KAE8008727.1"/>
    </source>
</evidence>
<dbReference type="AlphaFoldDB" id="A0A5N6QNJ5"/>
<evidence type="ECO:0000313" key="3">
    <source>
        <dbReference type="Proteomes" id="UP000327013"/>
    </source>
</evidence>
<accession>A0A5N6QNJ5</accession>
<dbReference type="InterPro" id="IPR036869">
    <property type="entry name" value="J_dom_sf"/>
</dbReference>
<dbReference type="PANTHER" id="PTHR44240">
    <property type="entry name" value="DNAJ DOMAIN (PROKARYOTIC HEAT SHOCK PROTEIN)-RELATED"/>
    <property type="match status" value="1"/>
</dbReference>
<dbReference type="Proteomes" id="UP000327013">
    <property type="component" value="Chromosome 2"/>
</dbReference>
<sequence>MLASSSTPFLQYPFQTTLLRQQPQTKPPCLRFRPHKTVAGCSATGEQTTTETQQLRFRAHPMASTVSLYEVLGIPMSASCHEIKAAYRRLARMCHPDVVAINRKETSADEFMKIHTAYSTLSDPDKRACYDREIYRYRPRPYAASSAAMATAMSGFSGYTSRNWETDQCW</sequence>
<dbReference type="Pfam" id="PF00226">
    <property type="entry name" value="DnaJ"/>
    <property type="match status" value="1"/>
</dbReference>
<dbReference type="PROSITE" id="PS00636">
    <property type="entry name" value="DNAJ_1"/>
    <property type="match status" value="1"/>
</dbReference>
<protein>
    <recommendedName>
        <fullName evidence="1">J domain-containing protein</fullName>
    </recommendedName>
</protein>
<dbReference type="InterPro" id="IPR001623">
    <property type="entry name" value="DnaJ_domain"/>
</dbReference>
<keyword evidence="3" id="KW-1185">Reference proteome</keyword>
<proteinExistence type="predicted"/>
<dbReference type="Gene3D" id="1.10.287.110">
    <property type="entry name" value="DnaJ domain"/>
    <property type="match status" value="1"/>
</dbReference>
<dbReference type="InterPro" id="IPR052276">
    <property type="entry name" value="Diphthamide-biosynth_chaperone"/>
</dbReference>
<dbReference type="OrthoDB" id="445556at2759"/>
<dbReference type="PRINTS" id="PR00625">
    <property type="entry name" value="JDOMAIN"/>
</dbReference>
<organism evidence="2 3">
    <name type="scientific">Carpinus fangiana</name>
    <dbReference type="NCBI Taxonomy" id="176857"/>
    <lineage>
        <taxon>Eukaryota</taxon>
        <taxon>Viridiplantae</taxon>
        <taxon>Streptophyta</taxon>
        <taxon>Embryophyta</taxon>
        <taxon>Tracheophyta</taxon>
        <taxon>Spermatophyta</taxon>
        <taxon>Magnoliopsida</taxon>
        <taxon>eudicotyledons</taxon>
        <taxon>Gunneridae</taxon>
        <taxon>Pentapetalae</taxon>
        <taxon>rosids</taxon>
        <taxon>fabids</taxon>
        <taxon>Fagales</taxon>
        <taxon>Betulaceae</taxon>
        <taxon>Carpinus</taxon>
    </lineage>
</organism>
<dbReference type="PANTHER" id="PTHR44240:SF10">
    <property type="entry name" value="J DOMAIN-CONTAINING PROTEIN"/>
    <property type="match status" value="1"/>
</dbReference>
<evidence type="ECO:0000259" key="1">
    <source>
        <dbReference type="PROSITE" id="PS50076"/>
    </source>
</evidence>
<dbReference type="SUPFAM" id="SSF46565">
    <property type="entry name" value="Chaperone J-domain"/>
    <property type="match status" value="1"/>
</dbReference>
<feature type="domain" description="J" evidence="1">
    <location>
        <begin position="67"/>
        <end position="134"/>
    </location>
</feature>
<dbReference type="SMART" id="SM00271">
    <property type="entry name" value="DnaJ"/>
    <property type="match status" value="1"/>
</dbReference>
<reference evidence="2 3" key="1">
    <citation type="submission" date="2019-06" db="EMBL/GenBank/DDBJ databases">
        <title>A chromosomal-level reference genome of Carpinus fangiana (Coryloideae, Betulaceae).</title>
        <authorList>
            <person name="Yang X."/>
            <person name="Wang Z."/>
            <person name="Zhang L."/>
            <person name="Hao G."/>
            <person name="Liu J."/>
            <person name="Yang Y."/>
        </authorList>
    </citation>
    <scope>NUCLEOTIDE SEQUENCE [LARGE SCALE GENOMIC DNA]</scope>
    <source>
        <strain evidence="2">Cfa_2016G</strain>
        <tissue evidence="2">Leaf</tissue>
    </source>
</reference>
<name>A0A5N6QNJ5_9ROSI</name>
<dbReference type="InterPro" id="IPR018253">
    <property type="entry name" value="DnaJ_domain_CS"/>
</dbReference>
<dbReference type="PROSITE" id="PS50076">
    <property type="entry name" value="DNAJ_2"/>
    <property type="match status" value="1"/>
</dbReference>
<dbReference type="EMBL" id="CM017322">
    <property type="protein sequence ID" value="KAE8008727.1"/>
    <property type="molecule type" value="Genomic_DNA"/>
</dbReference>
<dbReference type="CDD" id="cd06257">
    <property type="entry name" value="DnaJ"/>
    <property type="match status" value="1"/>
</dbReference>
<gene>
    <name evidence="2" type="ORF">FH972_005215</name>
</gene>